<feature type="domain" description="RNA polymerase Rpb1" evidence="2">
    <location>
        <begin position="35"/>
        <end position="192"/>
    </location>
</feature>
<dbReference type="Gene3D" id="1.10.150.390">
    <property type="match status" value="1"/>
</dbReference>
<proteinExistence type="predicted"/>
<dbReference type="InterPro" id="IPR007081">
    <property type="entry name" value="RNA_pol_Rpb1_5"/>
</dbReference>
<reference evidence="3 4" key="1">
    <citation type="journal article" date="2016" name="Nat. Commun.">
        <title>Thousands of microbial genomes shed light on interconnected biogeochemical processes in an aquifer system.</title>
        <authorList>
            <person name="Anantharaman K."/>
            <person name="Brown C.T."/>
            <person name="Hug L.A."/>
            <person name="Sharon I."/>
            <person name="Castelle C.J."/>
            <person name="Probst A.J."/>
            <person name="Thomas B.C."/>
            <person name="Singh A."/>
            <person name="Wilkins M.J."/>
            <person name="Karaoz U."/>
            <person name="Brodie E.L."/>
            <person name="Williams K.H."/>
            <person name="Hubbard S.S."/>
            <person name="Banfield J.F."/>
        </authorList>
    </citation>
    <scope>NUCLEOTIDE SEQUENCE [LARGE SCALE GENOMIC DNA]</scope>
</reference>
<dbReference type="SUPFAM" id="SSF64484">
    <property type="entry name" value="beta and beta-prime subunits of DNA dependent RNA-polymerase"/>
    <property type="match status" value="1"/>
</dbReference>
<dbReference type="Pfam" id="PF04998">
    <property type="entry name" value="RNA_pol_Rpb1_5"/>
    <property type="match status" value="1"/>
</dbReference>
<dbReference type="Gene3D" id="2.40.50.100">
    <property type="match status" value="1"/>
</dbReference>
<organism evidence="3 4">
    <name type="scientific">Candidatus Colwellbacteria bacterium RBG_13_48_8</name>
    <dbReference type="NCBI Taxonomy" id="1797685"/>
    <lineage>
        <taxon>Bacteria</taxon>
        <taxon>Candidatus Colwelliibacteriota</taxon>
    </lineage>
</organism>
<dbReference type="GO" id="GO:0003899">
    <property type="term" value="F:DNA-directed RNA polymerase activity"/>
    <property type="evidence" value="ECO:0007669"/>
    <property type="project" value="InterPro"/>
</dbReference>
<feature type="region of interest" description="Disordered" evidence="1">
    <location>
        <begin position="241"/>
        <end position="268"/>
    </location>
</feature>
<dbReference type="EMBL" id="MHIT01000027">
    <property type="protein sequence ID" value="OGY56398.1"/>
    <property type="molecule type" value="Genomic_DNA"/>
</dbReference>
<gene>
    <name evidence="3" type="ORF">A2Y84_01850</name>
</gene>
<dbReference type="PANTHER" id="PTHR48443:SF2">
    <property type="entry name" value="DNA-DIRECTED RNA POLYMERASE SUBUNIT BETA"/>
    <property type="match status" value="1"/>
</dbReference>
<evidence type="ECO:0000313" key="4">
    <source>
        <dbReference type="Proteomes" id="UP000177062"/>
    </source>
</evidence>
<accession>A0A1G1YVH3</accession>
<feature type="compositionally biased region" description="Acidic residues" evidence="1">
    <location>
        <begin position="245"/>
        <end position="262"/>
    </location>
</feature>
<evidence type="ECO:0000259" key="2">
    <source>
        <dbReference type="Pfam" id="PF04998"/>
    </source>
</evidence>
<comment type="caution">
    <text evidence="3">The sequence shown here is derived from an EMBL/GenBank/DDBJ whole genome shotgun (WGS) entry which is preliminary data.</text>
</comment>
<protein>
    <recommendedName>
        <fullName evidence="2">RNA polymerase Rpb1 domain-containing protein</fullName>
    </recommendedName>
</protein>
<name>A0A1G1YVH3_9BACT</name>
<dbReference type="AlphaFoldDB" id="A0A1G1YVH3"/>
<dbReference type="Proteomes" id="UP000177062">
    <property type="component" value="Unassembled WGS sequence"/>
</dbReference>
<dbReference type="GO" id="GO:0006351">
    <property type="term" value="P:DNA-templated transcription"/>
    <property type="evidence" value="ECO:0007669"/>
    <property type="project" value="InterPro"/>
</dbReference>
<evidence type="ECO:0000256" key="1">
    <source>
        <dbReference type="SAM" id="MobiDB-lite"/>
    </source>
</evidence>
<sequence>MAGEDITSGLPRVDELFESRAPKWKAVVSKTDGRVEKIERANSNLSVVHVRKKSIGGKRGKVVEYPILGAREILVKAGDEVKAGDPFSEGNLDPREILKHKGKEETYRYILREVQKIYLSEGVTVHDKHIDIIIKQMFSRARVVDSGDTDFVKGEIMDKSSFKEINKQVRNNGKEPAKGEELLLGITRSALSADGFLAPASFQETARVLIRAASEGRVDHLRGLKENVIIGRLVPVGTAVRGDVGAEEEEEGSGSGEEDAGGEVESSR</sequence>
<dbReference type="PANTHER" id="PTHR48443">
    <property type="entry name" value="DNA-DIRECTED RNA POLYMERASE SUBUNIT BETA"/>
    <property type="match status" value="1"/>
</dbReference>
<dbReference type="GO" id="GO:0003677">
    <property type="term" value="F:DNA binding"/>
    <property type="evidence" value="ECO:0007669"/>
    <property type="project" value="InterPro"/>
</dbReference>
<evidence type="ECO:0000313" key="3">
    <source>
        <dbReference type="EMBL" id="OGY56398.1"/>
    </source>
</evidence>
<dbReference type="Gene3D" id="1.10.1790.20">
    <property type="match status" value="1"/>
</dbReference>
<dbReference type="CDD" id="cd02655">
    <property type="entry name" value="RNAP_beta'_C"/>
    <property type="match status" value="1"/>
</dbReference>